<organism evidence="2 3">
    <name type="scientific">Penicillium antarcticum</name>
    <dbReference type="NCBI Taxonomy" id="416450"/>
    <lineage>
        <taxon>Eukaryota</taxon>
        <taxon>Fungi</taxon>
        <taxon>Dikarya</taxon>
        <taxon>Ascomycota</taxon>
        <taxon>Pezizomycotina</taxon>
        <taxon>Eurotiomycetes</taxon>
        <taxon>Eurotiomycetidae</taxon>
        <taxon>Eurotiales</taxon>
        <taxon>Aspergillaceae</taxon>
        <taxon>Penicillium</taxon>
    </lineage>
</organism>
<feature type="compositionally biased region" description="Polar residues" evidence="1">
    <location>
        <begin position="40"/>
        <end position="64"/>
    </location>
</feature>
<reference evidence="3" key="1">
    <citation type="journal article" date="2017" name="Nat. Microbiol.">
        <title>Global analysis of biosynthetic gene clusters reveals vast potential of secondary metabolite production in Penicillium species.</title>
        <authorList>
            <person name="Nielsen J.C."/>
            <person name="Grijseels S."/>
            <person name="Prigent S."/>
            <person name="Ji B."/>
            <person name="Dainat J."/>
            <person name="Nielsen K.F."/>
            <person name="Frisvad J.C."/>
            <person name="Workman M."/>
            <person name="Nielsen J."/>
        </authorList>
    </citation>
    <scope>NUCLEOTIDE SEQUENCE [LARGE SCALE GENOMIC DNA]</scope>
    <source>
        <strain evidence="3">IBT 31811</strain>
    </source>
</reference>
<accession>A0A1V6PEW7</accession>
<name>A0A1V6PEW7_9EURO</name>
<sequence length="131" mass="14667">MSPRRPNPAQASQPWTSHDSIKMMPETHLGSLQPFHPDVYQSTSFSHNATRQPTYPLQSQQQVYRPSSGPRDIVWWCEFLDNVTPGPSTPRLDPIRSPGPVTPLALDAVDYEANGSVKHQNAPRKIPQSNN</sequence>
<evidence type="ECO:0000313" key="2">
    <source>
        <dbReference type="EMBL" id="OQD75558.1"/>
    </source>
</evidence>
<proteinExistence type="predicted"/>
<feature type="region of interest" description="Disordered" evidence="1">
    <location>
        <begin position="1"/>
        <end position="64"/>
    </location>
</feature>
<dbReference type="Proteomes" id="UP000191672">
    <property type="component" value="Unassembled WGS sequence"/>
</dbReference>
<evidence type="ECO:0000256" key="1">
    <source>
        <dbReference type="SAM" id="MobiDB-lite"/>
    </source>
</evidence>
<evidence type="ECO:0000313" key="3">
    <source>
        <dbReference type="Proteomes" id="UP000191672"/>
    </source>
</evidence>
<comment type="caution">
    <text evidence="2">The sequence shown here is derived from an EMBL/GenBank/DDBJ whole genome shotgun (WGS) entry which is preliminary data.</text>
</comment>
<gene>
    <name evidence="2" type="ORF">PENANT_c151G00504</name>
</gene>
<protein>
    <submittedName>
        <fullName evidence="2">Uncharacterized protein</fullName>
    </submittedName>
</protein>
<dbReference type="OrthoDB" id="5403157at2759"/>
<dbReference type="EMBL" id="MDYN01000151">
    <property type="protein sequence ID" value="OQD75558.1"/>
    <property type="molecule type" value="Genomic_DNA"/>
</dbReference>
<keyword evidence="3" id="KW-1185">Reference proteome</keyword>
<dbReference type="AlphaFoldDB" id="A0A1V6PEW7"/>
<feature type="compositionally biased region" description="Polar residues" evidence="1">
    <location>
        <begin position="9"/>
        <end position="18"/>
    </location>
</feature>